<dbReference type="HOGENOM" id="CLU_1644411_0_0_1"/>
<organism evidence="1 2">
    <name type="scientific">Pisolithus tinctorius Marx 270</name>
    <dbReference type="NCBI Taxonomy" id="870435"/>
    <lineage>
        <taxon>Eukaryota</taxon>
        <taxon>Fungi</taxon>
        <taxon>Dikarya</taxon>
        <taxon>Basidiomycota</taxon>
        <taxon>Agaricomycotina</taxon>
        <taxon>Agaricomycetes</taxon>
        <taxon>Agaricomycetidae</taxon>
        <taxon>Boletales</taxon>
        <taxon>Sclerodermatineae</taxon>
        <taxon>Pisolithaceae</taxon>
        <taxon>Pisolithus</taxon>
    </lineage>
</organism>
<dbReference type="STRING" id="870435.A0A0C3P486"/>
<dbReference type="OrthoDB" id="3233180at2759"/>
<reference evidence="2" key="2">
    <citation type="submission" date="2015-01" db="EMBL/GenBank/DDBJ databases">
        <title>Evolutionary Origins and Diversification of the Mycorrhizal Mutualists.</title>
        <authorList>
            <consortium name="DOE Joint Genome Institute"/>
            <consortium name="Mycorrhizal Genomics Consortium"/>
            <person name="Kohler A."/>
            <person name="Kuo A."/>
            <person name="Nagy L.G."/>
            <person name="Floudas D."/>
            <person name="Copeland A."/>
            <person name="Barry K.W."/>
            <person name="Cichocki N."/>
            <person name="Veneault-Fourrey C."/>
            <person name="LaButti K."/>
            <person name="Lindquist E.A."/>
            <person name="Lipzen A."/>
            <person name="Lundell T."/>
            <person name="Morin E."/>
            <person name="Murat C."/>
            <person name="Riley R."/>
            <person name="Ohm R."/>
            <person name="Sun H."/>
            <person name="Tunlid A."/>
            <person name="Henrissat B."/>
            <person name="Grigoriev I.V."/>
            <person name="Hibbett D.S."/>
            <person name="Martin F."/>
        </authorList>
    </citation>
    <scope>NUCLEOTIDE SEQUENCE [LARGE SCALE GENOMIC DNA]</scope>
    <source>
        <strain evidence="2">Marx 270</strain>
    </source>
</reference>
<proteinExistence type="predicted"/>
<evidence type="ECO:0000313" key="1">
    <source>
        <dbReference type="EMBL" id="KIO02271.1"/>
    </source>
</evidence>
<sequence>MVRFIDMFLLPQSTLSDQDRTMALKDVSCLLPPSFLRLLFQYRRLFRTIAAKDLRPGFAVPTTVCWVDIILTKLGDLSALVATDFRVFSSEETLANVLVVRQREGRLKAATQLADNWDLVPSLLTSDRTSPAAKRLAVQLLFGSYVLYPRISGTNVGRDFL</sequence>
<keyword evidence="2" id="KW-1185">Reference proteome</keyword>
<dbReference type="AlphaFoldDB" id="A0A0C3P486"/>
<name>A0A0C3P486_PISTI</name>
<dbReference type="EMBL" id="KN831982">
    <property type="protein sequence ID" value="KIO02271.1"/>
    <property type="molecule type" value="Genomic_DNA"/>
</dbReference>
<gene>
    <name evidence="1" type="ORF">M404DRAFT_656925</name>
</gene>
<reference evidence="1 2" key="1">
    <citation type="submission" date="2014-04" db="EMBL/GenBank/DDBJ databases">
        <authorList>
            <consortium name="DOE Joint Genome Institute"/>
            <person name="Kuo A."/>
            <person name="Kohler A."/>
            <person name="Costa M.D."/>
            <person name="Nagy L.G."/>
            <person name="Floudas D."/>
            <person name="Copeland A."/>
            <person name="Barry K.W."/>
            <person name="Cichocki N."/>
            <person name="Veneault-Fourrey C."/>
            <person name="LaButti K."/>
            <person name="Lindquist E.A."/>
            <person name="Lipzen A."/>
            <person name="Lundell T."/>
            <person name="Morin E."/>
            <person name="Murat C."/>
            <person name="Sun H."/>
            <person name="Tunlid A."/>
            <person name="Henrissat B."/>
            <person name="Grigoriev I.V."/>
            <person name="Hibbett D.S."/>
            <person name="Martin F."/>
            <person name="Nordberg H.P."/>
            <person name="Cantor M.N."/>
            <person name="Hua S.X."/>
        </authorList>
    </citation>
    <scope>NUCLEOTIDE SEQUENCE [LARGE SCALE GENOMIC DNA]</scope>
    <source>
        <strain evidence="1 2">Marx 270</strain>
    </source>
</reference>
<protein>
    <submittedName>
        <fullName evidence="1">Uncharacterized protein</fullName>
    </submittedName>
</protein>
<dbReference type="Proteomes" id="UP000054217">
    <property type="component" value="Unassembled WGS sequence"/>
</dbReference>
<accession>A0A0C3P486</accession>
<dbReference type="InParanoid" id="A0A0C3P486"/>
<evidence type="ECO:0000313" key="2">
    <source>
        <dbReference type="Proteomes" id="UP000054217"/>
    </source>
</evidence>